<dbReference type="InterPro" id="IPR000859">
    <property type="entry name" value="CUB_dom"/>
</dbReference>
<reference evidence="6" key="1">
    <citation type="journal article" date="2013" name="Genome Biol.">
        <title>Draft genome of the mountain pine beetle, Dendroctonus ponderosae Hopkins, a major forest pest.</title>
        <authorList>
            <person name="Keeling C.I."/>
            <person name="Yuen M.M."/>
            <person name="Liao N.Y."/>
            <person name="Docking T.R."/>
            <person name="Chan S.K."/>
            <person name="Taylor G.A."/>
            <person name="Palmquist D.L."/>
            <person name="Jackman S.D."/>
            <person name="Nguyen A."/>
            <person name="Li M."/>
            <person name="Henderson H."/>
            <person name="Janes J.K."/>
            <person name="Zhao Y."/>
            <person name="Pandoh P."/>
            <person name="Moore R."/>
            <person name="Sperling F.A."/>
            <person name="Huber D.P."/>
            <person name="Birol I."/>
            <person name="Jones S.J."/>
            <person name="Bohlmann J."/>
        </authorList>
    </citation>
    <scope>NUCLEOTIDE SEQUENCE</scope>
</reference>
<feature type="signal peptide" evidence="3">
    <location>
        <begin position="1"/>
        <end position="22"/>
    </location>
</feature>
<evidence type="ECO:0000256" key="2">
    <source>
        <dbReference type="PROSITE-ProRule" id="PRU00059"/>
    </source>
</evidence>
<organism evidence="5 6">
    <name type="scientific">Dendroctonus ponderosae</name>
    <name type="common">Mountain pine beetle</name>
    <dbReference type="NCBI Taxonomy" id="77166"/>
    <lineage>
        <taxon>Eukaryota</taxon>
        <taxon>Metazoa</taxon>
        <taxon>Ecdysozoa</taxon>
        <taxon>Arthropoda</taxon>
        <taxon>Hexapoda</taxon>
        <taxon>Insecta</taxon>
        <taxon>Pterygota</taxon>
        <taxon>Neoptera</taxon>
        <taxon>Endopterygota</taxon>
        <taxon>Coleoptera</taxon>
        <taxon>Polyphaga</taxon>
        <taxon>Cucujiformia</taxon>
        <taxon>Curculionidae</taxon>
        <taxon>Scolytinae</taxon>
        <taxon>Dendroctonus</taxon>
    </lineage>
</organism>
<evidence type="ECO:0000256" key="1">
    <source>
        <dbReference type="ARBA" id="ARBA00023157"/>
    </source>
</evidence>
<dbReference type="AlphaFoldDB" id="A0AAR5P2H3"/>
<dbReference type="Gene3D" id="2.60.120.290">
    <property type="entry name" value="Spermadhesin, CUB domain"/>
    <property type="match status" value="1"/>
</dbReference>
<keyword evidence="1" id="KW-1015">Disulfide bond</keyword>
<sequence length="182" mass="20618">MCRINNFIPILTLLMHISSNEAGRRTCGGTYTAARGILATPNFPGPFDVPIRCQWVIDSSSAAYGSGNTSIIVYFTQLFTFEGLTFTEYQLYGNDYKINPKLIHKVNETNVFRTRWVQSYQSYLVIELKMQSSESAHIRVLDKFLDTYGFNITYEITTGGVRSPSCTMMDCGFTGICFDHYT</sequence>
<feature type="domain" description="CUB" evidence="4">
    <location>
        <begin position="27"/>
        <end position="157"/>
    </location>
</feature>
<comment type="caution">
    <text evidence="2">Lacks conserved residue(s) required for the propagation of feature annotation.</text>
</comment>
<dbReference type="EnsemblMetazoa" id="XM_019915802.1">
    <property type="protein sequence ID" value="XP_019771361.1"/>
    <property type="gene ID" value="LOC109545242"/>
</dbReference>
<dbReference type="PROSITE" id="PS01180">
    <property type="entry name" value="CUB"/>
    <property type="match status" value="1"/>
</dbReference>
<keyword evidence="6" id="KW-1185">Reference proteome</keyword>
<proteinExistence type="predicted"/>
<name>A0AAR5P2H3_DENPD</name>
<protein>
    <recommendedName>
        <fullName evidence="4">CUB domain-containing protein</fullName>
    </recommendedName>
</protein>
<dbReference type="InterPro" id="IPR035914">
    <property type="entry name" value="Sperma_CUB_dom_sf"/>
</dbReference>
<keyword evidence="3" id="KW-0732">Signal</keyword>
<reference evidence="5" key="2">
    <citation type="submission" date="2024-08" db="UniProtKB">
        <authorList>
            <consortium name="EnsemblMetazoa"/>
        </authorList>
    </citation>
    <scope>IDENTIFICATION</scope>
</reference>
<dbReference type="Proteomes" id="UP000019118">
    <property type="component" value="Unassembled WGS sequence"/>
</dbReference>
<evidence type="ECO:0000313" key="5">
    <source>
        <dbReference type="EnsemblMetazoa" id="XP_019754736.1"/>
    </source>
</evidence>
<dbReference type="EnsemblMetazoa" id="XM_019899177.1">
    <property type="protein sequence ID" value="XP_019754736.1"/>
    <property type="gene ID" value="LOC109533772"/>
</dbReference>
<dbReference type="SUPFAM" id="SSF49854">
    <property type="entry name" value="Spermadhesin, CUB domain"/>
    <property type="match status" value="1"/>
</dbReference>
<feature type="chain" id="PRO_5044712579" description="CUB domain-containing protein" evidence="3">
    <location>
        <begin position="23"/>
        <end position="182"/>
    </location>
</feature>
<evidence type="ECO:0000256" key="3">
    <source>
        <dbReference type="SAM" id="SignalP"/>
    </source>
</evidence>
<accession>A0AAR5P2H3</accession>
<evidence type="ECO:0000259" key="4">
    <source>
        <dbReference type="PROSITE" id="PS01180"/>
    </source>
</evidence>
<evidence type="ECO:0000313" key="6">
    <source>
        <dbReference type="Proteomes" id="UP000019118"/>
    </source>
</evidence>